<keyword evidence="9" id="KW-0067">ATP-binding</keyword>
<dbReference type="InterPro" id="IPR038729">
    <property type="entry name" value="Rad50/SbcC_AAA"/>
</dbReference>
<evidence type="ECO:0000259" key="8">
    <source>
        <dbReference type="SMART" id="SM00382"/>
    </source>
</evidence>
<evidence type="ECO:0000256" key="4">
    <source>
        <dbReference type="ARBA" id="ARBA00022496"/>
    </source>
</evidence>
<keyword evidence="2" id="KW-0813">Transport</keyword>
<dbReference type="GO" id="GO:0006826">
    <property type="term" value="P:iron ion transport"/>
    <property type="evidence" value="ECO:0007669"/>
    <property type="project" value="UniProtKB-KW"/>
</dbReference>
<dbReference type="PANTHER" id="PTHR42771">
    <property type="entry name" value="IRON(3+)-HYDROXAMATE IMPORT ATP-BINDING PROTEIN FHUC"/>
    <property type="match status" value="1"/>
</dbReference>
<dbReference type="InterPro" id="IPR003593">
    <property type="entry name" value="AAA+_ATPase"/>
</dbReference>
<dbReference type="InterPro" id="IPR027417">
    <property type="entry name" value="P-loop_NTPase"/>
</dbReference>
<dbReference type="Gene3D" id="3.40.50.300">
    <property type="entry name" value="P-loop containing nucleotide triphosphate hydrolases"/>
    <property type="match status" value="2"/>
</dbReference>
<dbReference type="EMBL" id="CADCTP010000178">
    <property type="protein sequence ID" value="CAA9251404.1"/>
    <property type="molecule type" value="Genomic_DNA"/>
</dbReference>
<feature type="domain" description="AAA+ ATPase" evidence="8">
    <location>
        <begin position="52"/>
        <end position="231"/>
    </location>
</feature>
<dbReference type="Pfam" id="PF13476">
    <property type="entry name" value="AAA_23"/>
    <property type="match status" value="1"/>
</dbReference>
<name>A0A6J4IFZ3_9ACTN</name>
<keyword evidence="9" id="KW-0547">Nucleotide-binding</keyword>
<keyword evidence="5" id="KW-0408">Iron</keyword>
<evidence type="ECO:0000256" key="6">
    <source>
        <dbReference type="ARBA" id="ARBA00023065"/>
    </source>
</evidence>
<keyword evidence="7" id="KW-0472">Membrane</keyword>
<evidence type="ECO:0000256" key="2">
    <source>
        <dbReference type="ARBA" id="ARBA00022448"/>
    </source>
</evidence>
<reference evidence="9" key="1">
    <citation type="submission" date="2020-02" db="EMBL/GenBank/DDBJ databases">
        <authorList>
            <person name="Meier V. D."/>
        </authorList>
    </citation>
    <scope>NUCLEOTIDE SEQUENCE</scope>
    <source>
        <strain evidence="9">AVDCRST_MAG41</strain>
    </source>
</reference>
<dbReference type="SMART" id="SM00382">
    <property type="entry name" value="AAA"/>
    <property type="match status" value="1"/>
</dbReference>
<dbReference type="GO" id="GO:0005886">
    <property type="term" value="C:plasma membrane"/>
    <property type="evidence" value="ECO:0007669"/>
    <property type="project" value="UniProtKB-SubCell"/>
</dbReference>
<keyword evidence="6" id="KW-0406">Ion transport</keyword>
<keyword evidence="3" id="KW-1003">Cell membrane</keyword>
<protein>
    <submittedName>
        <fullName evidence="9">ABC transporter, ATP-binding protein</fullName>
    </submittedName>
</protein>
<evidence type="ECO:0000256" key="1">
    <source>
        <dbReference type="ARBA" id="ARBA00004202"/>
    </source>
</evidence>
<comment type="subcellular location">
    <subcellularLocation>
        <location evidence="1">Cell membrane</location>
        <topology evidence="1">Peripheral membrane protein</topology>
    </subcellularLocation>
</comment>
<dbReference type="GO" id="GO:0006302">
    <property type="term" value="P:double-strand break repair"/>
    <property type="evidence" value="ECO:0007669"/>
    <property type="project" value="InterPro"/>
</dbReference>
<dbReference type="GO" id="GO:0016887">
    <property type="term" value="F:ATP hydrolysis activity"/>
    <property type="evidence" value="ECO:0007669"/>
    <property type="project" value="InterPro"/>
</dbReference>
<accession>A0A6J4IFZ3</accession>
<gene>
    <name evidence="9" type="ORF">AVDCRST_MAG41-1913</name>
</gene>
<evidence type="ECO:0000256" key="7">
    <source>
        <dbReference type="ARBA" id="ARBA00023136"/>
    </source>
</evidence>
<dbReference type="AlphaFoldDB" id="A0A6J4IFZ3"/>
<evidence type="ECO:0000256" key="5">
    <source>
        <dbReference type="ARBA" id="ARBA00023004"/>
    </source>
</evidence>
<organism evidence="9">
    <name type="scientific">uncultured Mycobacteriales bacterium</name>
    <dbReference type="NCBI Taxonomy" id="581187"/>
    <lineage>
        <taxon>Bacteria</taxon>
        <taxon>Bacillati</taxon>
        <taxon>Actinomycetota</taxon>
        <taxon>Actinomycetes</taxon>
        <taxon>Mycobacteriales</taxon>
        <taxon>environmental samples</taxon>
    </lineage>
</organism>
<proteinExistence type="predicted"/>
<sequence>MTPGVSRAGYRGAVGGRFVRAVRLAPDAPAAGYPYDLPAVRALAGPRGLVLDRPVTFLVGENGSGKSTLVEALAVATGFNPEGGSRSFRFATRATESDLGRHLVVSRAPGAPRNGFFLRAESYYNVASEIERLGVGGYGGTSPHERSHGEAFLDLVTHRFGPRGLYLLDEPEAALSVRGAMAVLARLHELAGQGSQFVVATHSPVLLALPGAAIVQLEEAGPRRVGYDEALPVEATRRFLADPARALRQLLD</sequence>
<dbReference type="Pfam" id="PF13304">
    <property type="entry name" value="AAA_21"/>
    <property type="match status" value="1"/>
</dbReference>
<dbReference type="InterPro" id="IPR003959">
    <property type="entry name" value="ATPase_AAA_core"/>
</dbReference>
<evidence type="ECO:0000313" key="9">
    <source>
        <dbReference type="EMBL" id="CAA9251404.1"/>
    </source>
</evidence>
<keyword evidence="4" id="KW-0410">Iron transport</keyword>
<dbReference type="InterPro" id="IPR051535">
    <property type="entry name" value="Siderophore_ABC-ATPase"/>
</dbReference>
<dbReference type="PANTHER" id="PTHR42771:SF2">
    <property type="entry name" value="IRON(3+)-HYDROXAMATE IMPORT ATP-BINDING PROTEIN FHUC"/>
    <property type="match status" value="1"/>
</dbReference>
<dbReference type="GO" id="GO:0005524">
    <property type="term" value="F:ATP binding"/>
    <property type="evidence" value="ECO:0007669"/>
    <property type="project" value="UniProtKB-KW"/>
</dbReference>
<dbReference type="SUPFAM" id="SSF52540">
    <property type="entry name" value="P-loop containing nucleoside triphosphate hydrolases"/>
    <property type="match status" value="1"/>
</dbReference>
<evidence type="ECO:0000256" key="3">
    <source>
        <dbReference type="ARBA" id="ARBA00022475"/>
    </source>
</evidence>